<dbReference type="Pfam" id="PF13296">
    <property type="entry name" value="T6SS_Vgr"/>
    <property type="match status" value="1"/>
</dbReference>
<feature type="coiled-coil region" evidence="2">
    <location>
        <begin position="648"/>
        <end position="700"/>
    </location>
</feature>
<feature type="region of interest" description="Disordered" evidence="3">
    <location>
        <begin position="592"/>
        <end position="620"/>
    </location>
</feature>
<dbReference type="EMBL" id="APQL01000008">
    <property type="protein sequence ID" value="ENW04555.1"/>
    <property type="molecule type" value="Genomic_DNA"/>
</dbReference>
<evidence type="ECO:0000259" key="6">
    <source>
        <dbReference type="Pfam" id="PF13296"/>
    </source>
</evidence>
<organism evidence="7 8">
    <name type="scientific">Acinetobacter beijerinckii CIP 110307</name>
    <dbReference type="NCBI Taxonomy" id="1217648"/>
    <lineage>
        <taxon>Bacteria</taxon>
        <taxon>Pseudomonadati</taxon>
        <taxon>Pseudomonadota</taxon>
        <taxon>Gammaproteobacteria</taxon>
        <taxon>Moraxellales</taxon>
        <taxon>Moraxellaceae</taxon>
        <taxon>Acinetobacter</taxon>
    </lineage>
</organism>
<sequence>MFNNIFQALESLGLTAQKRAIHIQFSNQKLNTQIFLQRIDGQHHLNEGFKAELICLSTNATIPLKQFIGSQVAIDTVTDQGQLTRVTGIIIQALQGQSDGSLTLYKLTLEDPTTLWKQRRNSRVFMNKSVPDVVEIIFKEWQQKSPLFASSLTLDLSGLSQDYDVRPFIMQANESDYDFLTRLMRSEGINWLIDEAERIVALSSAAIQAQKLRLIDDNSQYQALERRQIRYHRSSATEQYDSMTSLVGQRSLQPSSVHVQRWQADALEQEEGAGSVQSTHLHSEQHNNASLGLEQAWHFSPAWMQDLNGEDGSTQSGNAQIEKINQNLSQYYDLQSKQFIAQTTVRDTHVGYWFELIEHPEIDQHDGADKEFLITGKQFYNQNNLPKDLNQQINQLLAQSNWQPTQPNNTEERQANQLTLQRRNIKTVPEYYPLQHRPAASPQRAKVVGPSGEEIHVDEWGRIKVRFLFTRNEDHSHDGGAGANNNDTDSAWVDVLTPWAGEGYGARFLPRIDEIVVIDFFDGNIDRPFVTGRIHEAHRSPTKFDNSGKLPDTKKLAGIKSKEYQGEGFNQLRFDDTTGQISAQLQSSHAASQLNLGKLSHPKDKAESEDRGEGFELRTDQWGAVRAGQGLLLSTHSQEQAQGDHLDAQSAKQQLQGNQNNAKALSEVAKNQQTDEIESIEQLKEFAEQIEAKIAQFKKSLLLLNSPAGIGLSTNEDIHLSADGQINQIAGESINLSTQKNLVTHAQNRISLFAAQNGIKQVAAKGKFEAHAQSDGMDLLAKQGIQIISTEDSIEISSPKEIVITAGGSQIKLNGSGIFSSTGGKFEVKAGQHLFMGGASISPNLPALPVLNLLPKELELKYVYDDLKPVIQAPYKLIFSDGTSQEGILDANGYAKVSIPGDKTQSKVYYGFSLVEAKPDKEKVANPFKDRKVMSVAEAEQLIEQYNQQELATLLDEYFPDEIEEMIKGNNIEYDDHISDYEEHLIASENNAEDVLEDDAEEILLSSEDSTSGLGLGDKQ</sequence>
<dbReference type="InterPro" id="IPR006533">
    <property type="entry name" value="T6SS_Vgr_RhsGE"/>
</dbReference>
<comment type="similarity">
    <text evidence="1">Belongs to the VgrG protein family.</text>
</comment>
<dbReference type="SUPFAM" id="SSF69279">
    <property type="entry name" value="Phage tail proteins"/>
    <property type="match status" value="1"/>
</dbReference>
<evidence type="ECO:0000259" key="4">
    <source>
        <dbReference type="Pfam" id="PF04717"/>
    </source>
</evidence>
<dbReference type="HOGENOM" id="CLU_004121_1_3_6"/>
<dbReference type="RefSeq" id="WP_005061732.1">
    <property type="nucleotide sequence ID" value="NZ_KB849765.1"/>
</dbReference>
<reference evidence="7 8" key="1">
    <citation type="submission" date="2013-02" db="EMBL/GenBank/DDBJ databases">
        <title>The Genome Sequence of Acinetobacter beijerinckii CIP 110307.</title>
        <authorList>
            <consortium name="The Broad Institute Genome Sequencing Platform"/>
            <consortium name="The Broad Institute Genome Sequencing Center for Infectious Disease"/>
            <person name="Cerqueira G."/>
            <person name="Feldgarden M."/>
            <person name="Courvalin P."/>
            <person name="Perichon B."/>
            <person name="Grillot-Courvalin C."/>
            <person name="Clermont D."/>
            <person name="Rocha E."/>
            <person name="Yoon E.-J."/>
            <person name="Nemec A."/>
            <person name="Walker B."/>
            <person name="Young S.K."/>
            <person name="Zeng Q."/>
            <person name="Gargeya S."/>
            <person name="Fitzgerald M."/>
            <person name="Haas B."/>
            <person name="Abouelleil A."/>
            <person name="Alvarado L."/>
            <person name="Arachchi H.M."/>
            <person name="Berlin A.M."/>
            <person name="Chapman S.B."/>
            <person name="Dewar J."/>
            <person name="Goldberg J."/>
            <person name="Griggs A."/>
            <person name="Gujja S."/>
            <person name="Hansen M."/>
            <person name="Howarth C."/>
            <person name="Imamovic A."/>
            <person name="Larimer J."/>
            <person name="McCowan C."/>
            <person name="Murphy C."/>
            <person name="Neiman D."/>
            <person name="Pearson M."/>
            <person name="Priest M."/>
            <person name="Roberts A."/>
            <person name="Saif S."/>
            <person name="Shea T."/>
            <person name="Sisk P."/>
            <person name="Sykes S."/>
            <person name="Wortman J."/>
            <person name="Nusbaum C."/>
            <person name="Birren B."/>
        </authorList>
    </citation>
    <scope>NUCLEOTIDE SEQUENCE [LARGE SCALE GENOMIC DNA]</scope>
    <source>
        <strain evidence="7 8">CIP 110307</strain>
    </source>
</reference>
<evidence type="ECO:0000256" key="3">
    <source>
        <dbReference type="SAM" id="MobiDB-lite"/>
    </source>
</evidence>
<dbReference type="Gene3D" id="3.55.50.10">
    <property type="entry name" value="Baseplate protein-like domains"/>
    <property type="match status" value="1"/>
</dbReference>
<dbReference type="InterPro" id="IPR018769">
    <property type="entry name" value="VgrG2_DUF2345"/>
</dbReference>
<dbReference type="Gene3D" id="2.30.110.50">
    <property type="match status" value="1"/>
</dbReference>
<keyword evidence="2" id="KW-0175">Coiled coil</keyword>
<dbReference type="InterPro" id="IPR028244">
    <property type="entry name" value="T6SS_Rhs_Vgr_dom"/>
</dbReference>
<dbReference type="Pfam" id="PF05954">
    <property type="entry name" value="Phage_GPD"/>
    <property type="match status" value="1"/>
</dbReference>
<dbReference type="PATRIC" id="fig|1217648.3.peg.2507"/>
<dbReference type="NCBIfam" id="TIGR01646">
    <property type="entry name" value="vgr_GE"/>
    <property type="match status" value="1"/>
</dbReference>
<name>N9FBA4_9GAMM</name>
<proteinExistence type="inferred from homology"/>
<dbReference type="Pfam" id="PF04717">
    <property type="entry name" value="Phage_base_V"/>
    <property type="match status" value="1"/>
</dbReference>
<comment type="caution">
    <text evidence="7">The sequence shown here is derived from an EMBL/GenBank/DDBJ whole genome shotgun (WGS) entry which is preliminary data.</text>
</comment>
<dbReference type="InterPro" id="IPR006531">
    <property type="entry name" value="Gp5/Vgr_OB"/>
</dbReference>
<evidence type="ECO:0000313" key="7">
    <source>
        <dbReference type="EMBL" id="ENW04555.1"/>
    </source>
</evidence>
<protein>
    <recommendedName>
        <fullName evidence="9">Gp5/Type VI secretion system Vgr protein OB-fold domain-containing protein</fullName>
    </recommendedName>
</protein>
<evidence type="ECO:0000256" key="1">
    <source>
        <dbReference type="ARBA" id="ARBA00005558"/>
    </source>
</evidence>
<dbReference type="SUPFAM" id="SSF69255">
    <property type="entry name" value="gp5 N-terminal domain-like"/>
    <property type="match status" value="1"/>
</dbReference>
<evidence type="ECO:0008006" key="9">
    <source>
        <dbReference type="Google" id="ProtNLM"/>
    </source>
</evidence>
<dbReference type="STRING" id="262668.GCA_000931715_00216"/>
<feature type="domain" description="DUF2345" evidence="5">
    <location>
        <begin position="692"/>
        <end position="839"/>
    </location>
</feature>
<dbReference type="InterPro" id="IPR017847">
    <property type="entry name" value="T6SS_RhsGE_Vgr_subset"/>
</dbReference>
<accession>N9FBA4</accession>
<dbReference type="GeneID" id="29857294"/>
<dbReference type="eggNOG" id="COG3501">
    <property type="taxonomic scope" value="Bacteria"/>
</dbReference>
<feature type="domain" description="Putative type VI secretion system Rhs element associated Vgr" evidence="6">
    <location>
        <begin position="562"/>
        <end position="669"/>
    </location>
</feature>
<feature type="compositionally biased region" description="Basic and acidic residues" evidence="3">
    <location>
        <begin position="601"/>
        <end position="619"/>
    </location>
</feature>
<feature type="domain" description="Gp5/Type VI secretion system Vgr protein OB-fold" evidence="4">
    <location>
        <begin position="486"/>
        <end position="534"/>
    </location>
</feature>
<evidence type="ECO:0000313" key="8">
    <source>
        <dbReference type="Proteomes" id="UP000017670"/>
    </source>
</evidence>
<dbReference type="Pfam" id="PF10106">
    <property type="entry name" value="DUF2345"/>
    <property type="match status" value="1"/>
</dbReference>
<dbReference type="Gene3D" id="2.40.50.230">
    <property type="entry name" value="Gp5 N-terminal domain"/>
    <property type="match status" value="1"/>
</dbReference>
<evidence type="ECO:0000259" key="5">
    <source>
        <dbReference type="Pfam" id="PF10106"/>
    </source>
</evidence>
<dbReference type="InterPro" id="IPR037026">
    <property type="entry name" value="Vgr_OB-fold_dom_sf"/>
</dbReference>
<dbReference type="NCBIfam" id="TIGR03361">
    <property type="entry name" value="VI_Rhs_Vgr"/>
    <property type="match status" value="1"/>
</dbReference>
<dbReference type="Gene3D" id="4.10.220.110">
    <property type="match status" value="1"/>
</dbReference>
<gene>
    <name evidence="7" type="ORF">F933_02581</name>
</gene>
<dbReference type="Proteomes" id="UP000017670">
    <property type="component" value="Unassembled WGS sequence"/>
</dbReference>
<dbReference type="eggNOG" id="COG4253">
    <property type="taxonomic scope" value="Bacteria"/>
</dbReference>
<dbReference type="AlphaFoldDB" id="N9FBA4"/>
<evidence type="ECO:0000256" key="2">
    <source>
        <dbReference type="SAM" id="Coils"/>
    </source>
</evidence>
<keyword evidence="8" id="KW-1185">Reference proteome</keyword>